<dbReference type="PROSITE" id="PS50206">
    <property type="entry name" value="RHODANESE_3"/>
    <property type="match status" value="1"/>
</dbReference>
<dbReference type="PROSITE" id="PS00888">
    <property type="entry name" value="CNMP_BINDING_1"/>
    <property type="match status" value="1"/>
</dbReference>
<dbReference type="OrthoDB" id="9814704at2"/>
<feature type="domain" description="Cyclic nucleotide-binding" evidence="2">
    <location>
        <begin position="17"/>
        <end position="117"/>
    </location>
</feature>
<proteinExistence type="predicted"/>
<feature type="compositionally biased region" description="Polar residues" evidence="1">
    <location>
        <begin position="126"/>
        <end position="145"/>
    </location>
</feature>
<keyword evidence="5" id="KW-1185">Reference proteome</keyword>
<dbReference type="Gene3D" id="2.60.120.10">
    <property type="entry name" value="Jelly Rolls"/>
    <property type="match status" value="2"/>
</dbReference>
<dbReference type="SMART" id="SM00450">
    <property type="entry name" value="RHOD"/>
    <property type="match status" value="1"/>
</dbReference>
<dbReference type="Proteomes" id="UP000294914">
    <property type="component" value="Unassembled WGS sequence"/>
</dbReference>
<dbReference type="Pfam" id="PF00581">
    <property type="entry name" value="Rhodanese"/>
    <property type="match status" value="1"/>
</dbReference>
<dbReference type="InterPro" id="IPR014710">
    <property type="entry name" value="RmlC-like_jellyroll"/>
</dbReference>
<evidence type="ECO:0000259" key="3">
    <source>
        <dbReference type="PROSITE" id="PS50206"/>
    </source>
</evidence>
<dbReference type="RefSeq" id="WP_134084800.1">
    <property type="nucleotide sequence ID" value="NZ_SOQX01000007.1"/>
</dbReference>
<dbReference type="InterPro" id="IPR050229">
    <property type="entry name" value="GlpE_sulfurtransferase"/>
</dbReference>
<dbReference type="Pfam" id="PF00027">
    <property type="entry name" value="cNMP_binding"/>
    <property type="match status" value="2"/>
</dbReference>
<dbReference type="InterPro" id="IPR018490">
    <property type="entry name" value="cNMP-bd_dom_sf"/>
</dbReference>
<dbReference type="SMART" id="SM00100">
    <property type="entry name" value="cNMP"/>
    <property type="match status" value="1"/>
</dbReference>
<evidence type="ECO:0000313" key="4">
    <source>
        <dbReference type="EMBL" id="TDX99601.1"/>
    </source>
</evidence>
<feature type="region of interest" description="Disordered" evidence="1">
    <location>
        <begin position="126"/>
        <end position="151"/>
    </location>
</feature>
<evidence type="ECO:0000259" key="2">
    <source>
        <dbReference type="PROSITE" id="PS50042"/>
    </source>
</evidence>
<evidence type="ECO:0000256" key="1">
    <source>
        <dbReference type="SAM" id="MobiDB-lite"/>
    </source>
</evidence>
<protein>
    <submittedName>
        <fullName evidence="4">Cyclic nucleotide-binding protein</fullName>
    </submittedName>
</protein>
<reference evidence="4 5" key="1">
    <citation type="submission" date="2019-03" db="EMBL/GenBank/DDBJ databases">
        <title>Genomic Encyclopedia of Type Strains, Phase IV (KMG-IV): sequencing the most valuable type-strain genomes for metagenomic binning, comparative biology and taxonomic classification.</title>
        <authorList>
            <person name="Goeker M."/>
        </authorList>
    </citation>
    <scope>NUCLEOTIDE SEQUENCE [LARGE SCALE GENOMIC DNA]</scope>
    <source>
        <strain evidence="4 5">DSM 16326</strain>
    </source>
</reference>
<accession>A0A4R8IGB7</accession>
<dbReference type="Gene3D" id="3.40.250.10">
    <property type="entry name" value="Rhodanese-like domain"/>
    <property type="match status" value="1"/>
</dbReference>
<dbReference type="PRINTS" id="PR00103">
    <property type="entry name" value="CAMPKINASE"/>
</dbReference>
<dbReference type="InterPro" id="IPR000595">
    <property type="entry name" value="cNMP-bd_dom"/>
</dbReference>
<name>A0A4R8IGB7_9GAMM</name>
<dbReference type="PANTHER" id="PTHR43031:SF16">
    <property type="entry name" value="OXIDOREDUCTASE"/>
    <property type="match status" value="1"/>
</dbReference>
<gene>
    <name evidence="4" type="ORF">EDC23_2385</name>
</gene>
<dbReference type="SUPFAM" id="SSF52821">
    <property type="entry name" value="Rhodanese/Cell cycle control phosphatase"/>
    <property type="match status" value="1"/>
</dbReference>
<dbReference type="InterPro" id="IPR001763">
    <property type="entry name" value="Rhodanese-like_dom"/>
</dbReference>
<dbReference type="InterPro" id="IPR018488">
    <property type="entry name" value="cNMP-bd_CS"/>
</dbReference>
<feature type="domain" description="Cyclic nucleotide-binding" evidence="2">
    <location>
        <begin position="162"/>
        <end position="259"/>
    </location>
</feature>
<feature type="domain" description="Rhodanese" evidence="3">
    <location>
        <begin position="276"/>
        <end position="360"/>
    </location>
</feature>
<dbReference type="PANTHER" id="PTHR43031">
    <property type="entry name" value="FAD-DEPENDENT OXIDOREDUCTASE"/>
    <property type="match status" value="1"/>
</dbReference>
<dbReference type="PROSITE" id="PS50042">
    <property type="entry name" value="CNMP_BINDING_3"/>
    <property type="match status" value="2"/>
</dbReference>
<dbReference type="InterPro" id="IPR036873">
    <property type="entry name" value="Rhodanese-like_dom_sf"/>
</dbReference>
<organism evidence="4 5">
    <name type="scientific">Thiohalophilus thiocyanatoxydans</name>
    <dbReference type="NCBI Taxonomy" id="381308"/>
    <lineage>
        <taxon>Bacteria</taxon>
        <taxon>Pseudomonadati</taxon>
        <taxon>Pseudomonadota</taxon>
        <taxon>Gammaproteobacteria</taxon>
        <taxon>Thiohalomonadales</taxon>
        <taxon>Thiohalophilaceae</taxon>
        <taxon>Thiohalophilus</taxon>
    </lineage>
</organism>
<dbReference type="EMBL" id="SOQX01000007">
    <property type="protein sequence ID" value="TDX99601.1"/>
    <property type="molecule type" value="Genomic_DNA"/>
</dbReference>
<comment type="caution">
    <text evidence="4">The sequence shown here is derived from an EMBL/GenBank/DDBJ whole genome shotgun (WGS) entry which is preliminary data.</text>
</comment>
<dbReference type="AlphaFoldDB" id="A0A4R8IGB7"/>
<dbReference type="CDD" id="cd00038">
    <property type="entry name" value="CAP_ED"/>
    <property type="match status" value="2"/>
</dbReference>
<dbReference type="SUPFAM" id="SSF51206">
    <property type="entry name" value="cAMP-binding domain-like"/>
    <property type="match status" value="2"/>
</dbReference>
<evidence type="ECO:0000313" key="5">
    <source>
        <dbReference type="Proteomes" id="UP000294914"/>
    </source>
</evidence>
<sequence length="361" mass="40058">MNDKSALSIEQFKTYEPIASLSTERLEELITLITLDSPGIGVSLFREGDIDNQTVYLLEGDIQLVSSDGDMNRVISAHDDAARFPLADGQPRRATATALTRARVIRIDNSILDYMMMWDQMAVSENTVTNSEQESPSSARPQSADSGEPDRSWIRKVRHIMAFEAMPPANIKQLLEKMQPVEVRAGEVIIEQGEPGDYYYVLTEGKAQVTRSIRLASLEAGNSFGEEALLSGGKRNASVTMTSDGQVMRLSKEEFDALLREPLLARIPPDEARVRVAGGARWLDVRHAREFHHNHMPGADNIPLHELRMRLDELDKAAEYICYCTTGKRSAAAAFLLVQNGYKASVLNGGIQVMPQDLQRG</sequence>